<feature type="signal peptide" evidence="1">
    <location>
        <begin position="1"/>
        <end position="34"/>
    </location>
</feature>
<dbReference type="RefSeq" id="WP_109620223.1">
    <property type="nucleotide sequence ID" value="NZ_QGDO01000005.1"/>
</dbReference>
<dbReference type="InterPro" id="IPR011050">
    <property type="entry name" value="Pectin_lyase_fold/virulence"/>
</dbReference>
<comment type="caution">
    <text evidence="3">The sequence shown here is derived from an EMBL/GenBank/DDBJ whole genome shotgun (WGS) entry which is preliminary data.</text>
</comment>
<evidence type="ECO:0000313" key="3">
    <source>
        <dbReference type="EMBL" id="PWJ39943.1"/>
    </source>
</evidence>
<gene>
    <name evidence="3" type="ORF">BC781_1056</name>
</gene>
<dbReference type="NCBIfam" id="NF041518">
    <property type="entry name" value="choice_anch_Q"/>
    <property type="match status" value="1"/>
</dbReference>
<keyword evidence="1" id="KW-0732">Signal</keyword>
<evidence type="ECO:0000256" key="1">
    <source>
        <dbReference type="SAM" id="SignalP"/>
    </source>
</evidence>
<keyword evidence="3" id="KW-0456">Lyase</keyword>
<dbReference type="InterPro" id="IPR006626">
    <property type="entry name" value="PbH1"/>
</dbReference>
<dbReference type="GO" id="GO:0016829">
    <property type="term" value="F:lyase activity"/>
    <property type="evidence" value="ECO:0007669"/>
    <property type="project" value="UniProtKB-KW"/>
</dbReference>
<keyword evidence="4" id="KW-1185">Reference proteome</keyword>
<dbReference type="OrthoDB" id="9805017at2"/>
<dbReference type="InterPro" id="IPR012334">
    <property type="entry name" value="Pectin_lyas_fold"/>
</dbReference>
<evidence type="ECO:0000313" key="4">
    <source>
        <dbReference type="Proteomes" id="UP000245535"/>
    </source>
</evidence>
<dbReference type="Proteomes" id="UP000245535">
    <property type="component" value="Unassembled WGS sequence"/>
</dbReference>
<protein>
    <submittedName>
        <fullName evidence="3">Parallel beta helix pectate lyase-like protein</fullName>
    </submittedName>
</protein>
<name>A0A315Z6E2_SEDFL</name>
<dbReference type="Gene3D" id="2.160.20.10">
    <property type="entry name" value="Single-stranded right-handed beta-helix, Pectin lyase-like"/>
    <property type="match status" value="1"/>
</dbReference>
<dbReference type="SMART" id="SM00710">
    <property type="entry name" value="PbH1"/>
    <property type="match status" value="7"/>
</dbReference>
<dbReference type="EMBL" id="QGDO01000005">
    <property type="protein sequence ID" value="PWJ39943.1"/>
    <property type="molecule type" value="Genomic_DNA"/>
</dbReference>
<dbReference type="AlphaFoldDB" id="A0A315Z6E2"/>
<feature type="domain" description="Right handed beta helix" evidence="2">
    <location>
        <begin position="240"/>
        <end position="389"/>
    </location>
</feature>
<proteinExistence type="predicted"/>
<organism evidence="3 4">
    <name type="scientific">Sediminitomix flava</name>
    <dbReference type="NCBI Taxonomy" id="379075"/>
    <lineage>
        <taxon>Bacteria</taxon>
        <taxon>Pseudomonadati</taxon>
        <taxon>Bacteroidota</taxon>
        <taxon>Cytophagia</taxon>
        <taxon>Cytophagales</taxon>
        <taxon>Flammeovirgaceae</taxon>
        <taxon>Sediminitomix</taxon>
    </lineage>
</organism>
<dbReference type="Pfam" id="PF13229">
    <property type="entry name" value="Beta_helix"/>
    <property type="match status" value="1"/>
</dbReference>
<accession>A0A315Z6E2</accession>
<sequence>MNYQEPRKMIGDFLFATFVCMLFMFFLVIGTANAQTADCNCDHVIPVGTTSVNGAGESKDKNDVILILKPGDIICLQSGSYPDLNLKNIVGTTEKPISIINCGGKVTIGEKPWNHSLYIKDSRYFRLSGTGDQNIERGIFVTAIETREGIASSGVVVEGISTDYEIDHIEIADIPFAGIVAKADPKCHLPDYWQRNFVAKNIKIHDCFIRNTGGEGMYIGYTGGELKCGEEKVFPHNIEDLEIYNNHVENSGWDGIQVNRVVKGGSIYNNRVYNYGTKDELYQNTGIYLGWQTSAKLYNNIIRKGAGMGVEIKGIGDVWVYNNLICDVGFDGIYCNDLDAEVGRSGYCFMNNTIVNTGRHGIRLENNKSLSSEKNSVDRVYNNILINVKSKRFNNKRDFLYFAHESDKKILDVSNNYYAEDLKEAGFTDVENMNFRLQATSPLRDKGKNLYDFGVKTDIEGKERPKGGLYDLGAYQK</sequence>
<dbReference type="InterPro" id="IPR059226">
    <property type="entry name" value="Choice_anch_Q_dom"/>
</dbReference>
<reference evidence="3 4" key="1">
    <citation type="submission" date="2018-03" db="EMBL/GenBank/DDBJ databases">
        <title>Genomic Encyclopedia of Archaeal and Bacterial Type Strains, Phase II (KMG-II): from individual species to whole genera.</title>
        <authorList>
            <person name="Goeker M."/>
        </authorList>
    </citation>
    <scope>NUCLEOTIDE SEQUENCE [LARGE SCALE GENOMIC DNA]</scope>
    <source>
        <strain evidence="3 4">DSM 28229</strain>
    </source>
</reference>
<evidence type="ECO:0000259" key="2">
    <source>
        <dbReference type="Pfam" id="PF13229"/>
    </source>
</evidence>
<dbReference type="SUPFAM" id="SSF51126">
    <property type="entry name" value="Pectin lyase-like"/>
    <property type="match status" value="1"/>
</dbReference>
<feature type="chain" id="PRO_5016266061" evidence="1">
    <location>
        <begin position="35"/>
        <end position="477"/>
    </location>
</feature>
<dbReference type="InterPro" id="IPR039448">
    <property type="entry name" value="Beta_helix"/>
</dbReference>